<name>A0A1F8FUW9_9BACT</name>
<proteinExistence type="predicted"/>
<reference evidence="1 2" key="1">
    <citation type="journal article" date="2016" name="Nat. Commun.">
        <title>Thousands of microbial genomes shed light on interconnected biogeochemical processes in an aquifer system.</title>
        <authorList>
            <person name="Anantharaman K."/>
            <person name="Brown C.T."/>
            <person name="Hug L.A."/>
            <person name="Sharon I."/>
            <person name="Castelle C.J."/>
            <person name="Probst A.J."/>
            <person name="Thomas B.C."/>
            <person name="Singh A."/>
            <person name="Wilkins M.J."/>
            <person name="Karaoz U."/>
            <person name="Brodie E.L."/>
            <person name="Williams K.H."/>
            <person name="Hubbard S.S."/>
            <person name="Banfield J.F."/>
        </authorList>
    </citation>
    <scope>NUCLEOTIDE SEQUENCE [LARGE SCALE GENOMIC DNA]</scope>
</reference>
<protein>
    <submittedName>
        <fullName evidence="1">Uncharacterized protein</fullName>
    </submittedName>
</protein>
<comment type="caution">
    <text evidence="1">The sequence shown here is derived from an EMBL/GenBank/DDBJ whole genome shotgun (WGS) entry which is preliminary data.</text>
</comment>
<accession>A0A1F8FUW9</accession>
<gene>
    <name evidence="1" type="ORF">A3C88_02850</name>
</gene>
<evidence type="ECO:0000313" key="2">
    <source>
        <dbReference type="Proteomes" id="UP000178117"/>
    </source>
</evidence>
<dbReference type="AlphaFoldDB" id="A0A1F8FUW9"/>
<evidence type="ECO:0000313" key="1">
    <source>
        <dbReference type="EMBL" id="OGN16500.1"/>
    </source>
</evidence>
<sequence>MTRLLTAIFLFTFAAEPCQAQKLSGEEFIAKALQKTERDDRLLKEWVVFDIDRQVFEVSGSGMVSGPTINEPEAGQISISIDKFFKPGRYRYTSAVPGQWRSRLTYVIGFSPRENDQQLAIPSGSSEMERAVNRVLNELHGIIRLDLNTGAILHFEAKLKEPVSYRKIAAIYELSITYQPSTTIKDGQELHFPYRTLIRIRYNKFRVLPLLEKKRLIVYTIFLQPKPPSN</sequence>
<dbReference type="Proteomes" id="UP000178117">
    <property type="component" value="Unassembled WGS sequence"/>
</dbReference>
<dbReference type="EMBL" id="MGJZ01000031">
    <property type="protein sequence ID" value="OGN16500.1"/>
    <property type="molecule type" value="Genomic_DNA"/>
</dbReference>
<organism evidence="1 2">
    <name type="scientific">Candidatus Yanofskybacteria bacterium RIFCSPHIGHO2_02_FULL_50_12</name>
    <dbReference type="NCBI Taxonomy" id="1802685"/>
    <lineage>
        <taxon>Bacteria</taxon>
        <taxon>Candidatus Yanofskyibacteriota</taxon>
    </lineage>
</organism>